<keyword evidence="1" id="KW-0812">Transmembrane</keyword>
<keyword evidence="2" id="KW-0150">Chloroplast</keyword>
<keyword evidence="1" id="KW-1133">Transmembrane helix</keyword>
<dbReference type="EMBL" id="MH396014">
    <property type="protein sequence ID" value="AXI97154.1"/>
    <property type="molecule type" value="Genomic_DNA"/>
</dbReference>
<feature type="transmembrane region" description="Helical" evidence="1">
    <location>
        <begin position="6"/>
        <end position="24"/>
    </location>
</feature>
<reference evidence="2" key="1">
    <citation type="submission" date="2018-05" db="EMBL/GenBank/DDBJ databases">
        <title>Organellar genomes of Gracilariaceae.</title>
        <authorList>
            <person name="Iha C."/>
            <person name="Oliveira M.C."/>
        </authorList>
    </citation>
    <scope>NUCLEOTIDE SEQUENCE</scope>
</reference>
<sequence length="70" mass="8038">MKFLWYIAGNFTILLIIINNPKLTNLSGFRSQSTGVNFTRSTQKNLQIITIISIFLFLLLTVINILYTDI</sequence>
<feature type="transmembrane region" description="Helical" evidence="1">
    <location>
        <begin position="45"/>
        <end position="67"/>
    </location>
</feature>
<name>A0A345U9L8_9FLOR</name>
<protein>
    <submittedName>
        <fullName evidence="2">Preprotein translocase SecG subunit</fullName>
    </submittedName>
</protein>
<keyword evidence="2" id="KW-0934">Plastid</keyword>
<dbReference type="RefSeq" id="YP_009511277.1">
    <property type="nucleotide sequence ID" value="NC_039143.1"/>
</dbReference>
<gene>
    <name evidence="2" type="primary">secG</name>
</gene>
<dbReference type="AlphaFoldDB" id="A0A345U9L8"/>
<keyword evidence="1" id="KW-0472">Membrane</keyword>
<proteinExistence type="predicted"/>
<evidence type="ECO:0000313" key="2">
    <source>
        <dbReference type="EMBL" id="AXI97154.1"/>
    </source>
</evidence>
<dbReference type="GeneID" id="37623764"/>
<accession>A0A345U9L8</accession>
<organism evidence="2">
    <name type="scientific">Gracilariopsis longissima</name>
    <dbReference type="NCBI Taxonomy" id="172976"/>
    <lineage>
        <taxon>Eukaryota</taxon>
        <taxon>Rhodophyta</taxon>
        <taxon>Florideophyceae</taxon>
        <taxon>Rhodymeniophycidae</taxon>
        <taxon>Gracilariales</taxon>
        <taxon>Gracilariaceae</taxon>
        <taxon>Gracilariopsis</taxon>
    </lineage>
</organism>
<geneLocation type="chloroplast" evidence="2"/>
<evidence type="ECO:0000256" key="1">
    <source>
        <dbReference type="SAM" id="Phobius"/>
    </source>
</evidence>